<feature type="active site" description="Proton donor/acceptor" evidence="7">
    <location>
        <position position="496"/>
    </location>
</feature>
<dbReference type="UniPathway" id="UPA00219"/>
<dbReference type="Pfam" id="PF20142">
    <property type="entry name" value="Scaffold"/>
    <property type="match status" value="1"/>
</dbReference>
<keyword evidence="5 7" id="KW-0573">Peptidoglycan synthesis</keyword>
<dbReference type="InterPro" id="IPR002477">
    <property type="entry name" value="Peptidoglycan-bd-like"/>
</dbReference>
<dbReference type="InterPro" id="IPR052905">
    <property type="entry name" value="LD-transpeptidase_YkuD-like"/>
</dbReference>
<keyword evidence="3" id="KW-0808">Transferase</keyword>
<reference evidence="10 11" key="1">
    <citation type="submission" date="2018-12" db="EMBL/GenBank/DDBJ databases">
        <title>Hymenobacter gummosus sp. nov., isolated from a spring.</title>
        <authorList>
            <person name="Nie L."/>
        </authorList>
    </citation>
    <scope>NUCLEOTIDE SEQUENCE [LARGE SCALE GENOMIC DNA]</scope>
    <source>
        <strain evidence="10 11">KCTC 52166</strain>
    </source>
</reference>
<evidence type="ECO:0000256" key="3">
    <source>
        <dbReference type="ARBA" id="ARBA00022679"/>
    </source>
</evidence>
<evidence type="ECO:0000313" key="11">
    <source>
        <dbReference type="Proteomes" id="UP000282184"/>
    </source>
</evidence>
<dbReference type="PROSITE" id="PS51257">
    <property type="entry name" value="PROKAR_LIPOPROTEIN"/>
    <property type="match status" value="1"/>
</dbReference>
<protein>
    <submittedName>
        <fullName evidence="10">Murein L,D-transpeptidase</fullName>
    </submittedName>
</protein>
<dbReference type="RefSeq" id="WP_126692408.1">
    <property type="nucleotide sequence ID" value="NZ_RXOF01000003.1"/>
</dbReference>
<dbReference type="SUPFAM" id="SSF141523">
    <property type="entry name" value="L,D-transpeptidase catalytic domain-like"/>
    <property type="match status" value="1"/>
</dbReference>
<evidence type="ECO:0000259" key="9">
    <source>
        <dbReference type="PROSITE" id="PS52029"/>
    </source>
</evidence>
<accession>A0A3S0HPT8</accession>
<gene>
    <name evidence="10" type="ORF">EJV47_06865</name>
</gene>
<keyword evidence="11" id="KW-1185">Reference proteome</keyword>
<dbReference type="AlphaFoldDB" id="A0A3S0HPT8"/>
<evidence type="ECO:0000313" key="10">
    <source>
        <dbReference type="EMBL" id="RTQ51516.1"/>
    </source>
</evidence>
<dbReference type="InterPro" id="IPR036365">
    <property type="entry name" value="PGBD-like_sf"/>
</dbReference>
<dbReference type="PROSITE" id="PS52029">
    <property type="entry name" value="LD_TPASE"/>
    <property type="match status" value="1"/>
</dbReference>
<dbReference type="InterPro" id="IPR005490">
    <property type="entry name" value="LD_TPept_cat_dom"/>
</dbReference>
<dbReference type="GO" id="GO:0004180">
    <property type="term" value="F:carboxypeptidase activity"/>
    <property type="evidence" value="ECO:0007669"/>
    <property type="project" value="UniProtKB-ARBA"/>
</dbReference>
<dbReference type="GO" id="GO:0009252">
    <property type="term" value="P:peptidoglycan biosynthetic process"/>
    <property type="evidence" value="ECO:0007669"/>
    <property type="project" value="UniProtKB-UniPathway"/>
</dbReference>
<dbReference type="Pfam" id="PF03734">
    <property type="entry name" value="YkuD"/>
    <property type="match status" value="1"/>
</dbReference>
<evidence type="ECO:0000256" key="7">
    <source>
        <dbReference type="PROSITE-ProRule" id="PRU01373"/>
    </source>
</evidence>
<dbReference type="PANTHER" id="PTHR41533:SF2">
    <property type="entry name" value="BLR7131 PROTEIN"/>
    <property type="match status" value="1"/>
</dbReference>
<keyword evidence="8" id="KW-0732">Signal</keyword>
<keyword evidence="6 7" id="KW-0961">Cell wall biogenesis/degradation</keyword>
<comment type="pathway">
    <text evidence="1 7">Cell wall biogenesis; peptidoglycan biosynthesis.</text>
</comment>
<evidence type="ECO:0000256" key="5">
    <source>
        <dbReference type="ARBA" id="ARBA00022984"/>
    </source>
</evidence>
<dbReference type="Gene3D" id="1.10.101.10">
    <property type="entry name" value="PGBD-like superfamily/PGBD"/>
    <property type="match status" value="1"/>
</dbReference>
<organism evidence="10 11">
    <name type="scientific">Hymenobacter gummosus</name>
    <dbReference type="NCBI Taxonomy" id="1776032"/>
    <lineage>
        <taxon>Bacteria</taxon>
        <taxon>Pseudomonadati</taxon>
        <taxon>Bacteroidota</taxon>
        <taxon>Cytophagia</taxon>
        <taxon>Cytophagales</taxon>
        <taxon>Hymenobacteraceae</taxon>
        <taxon>Hymenobacter</taxon>
    </lineage>
</organism>
<feature type="active site" description="Nucleophile" evidence="7">
    <location>
        <position position="515"/>
    </location>
</feature>
<dbReference type="Proteomes" id="UP000282184">
    <property type="component" value="Unassembled WGS sequence"/>
</dbReference>
<dbReference type="InterPro" id="IPR038063">
    <property type="entry name" value="Transpep_catalytic_dom"/>
</dbReference>
<dbReference type="EMBL" id="RXOF01000003">
    <property type="protein sequence ID" value="RTQ51516.1"/>
    <property type="molecule type" value="Genomic_DNA"/>
</dbReference>
<dbReference type="Pfam" id="PF01471">
    <property type="entry name" value="PG_binding_1"/>
    <property type="match status" value="1"/>
</dbReference>
<evidence type="ECO:0000256" key="1">
    <source>
        <dbReference type="ARBA" id="ARBA00004752"/>
    </source>
</evidence>
<feature type="chain" id="PRO_5018548369" evidence="8">
    <location>
        <begin position="30"/>
        <end position="595"/>
    </location>
</feature>
<comment type="caution">
    <text evidence="10">The sequence shown here is derived from an EMBL/GenBank/DDBJ whole genome shotgun (WGS) entry which is preliminary data.</text>
</comment>
<proteinExistence type="inferred from homology"/>
<feature type="domain" description="L,D-TPase catalytic" evidence="9">
    <location>
        <begin position="360"/>
        <end position="540"/>
    </location>
</feature>
<feature type="signal peptide" evidence="8">
    <location>
        <begin position="1"/>
        <end position="29"/>
    </location>
</feature>
<dbReference type="CDD" id="cd16913">
    <property type="entry name" value="YkuD_like"/>
    <property type="match status" value="1"/>
</dbReference>
<evidence type="ECO:0000256" key="4">
    <source>
        <dbReference type="ARBA" id="ARBA00022960"/>
    </source>
</evidence>
<dbReference type="InterPro" id="IPR036366">
    <property type="entry name" value="PGBDSf"/>
</dbReference>
<dbReference type="InterPro" id="IPR045380">
    <property type="entry name" value="LD_TPept_scaffold_dom"/>
</dbReference>
<name>A0A3S0HPT8_9BACT</name>
<dbReference type="GO" id="GO:0016740">
    <property type="term" value="F:transferase activity"/>
    <property type="evidence" value="ECO:0007669"/>
    <property type="project" value="UniProtKB-KW"/>
</dbReference>
<dbReference type="Gene3D" id="2.40.440.10">
    <property type="entry name" value="L,D-transpeptidase catalytic domain-like"/>
    <property type="match status" value="1"/>
</dbReference>
<dbReference type="PANTHER" id="PTHR41533">
    <property type="entry name" value="L,D-TRANSPEPTIDASE HI_1667-RELATED"/>
    <property type="match status" value="1"/>
</dbReference>
<dbReference type="GO" id="GO:0008360">
    <property type="term" value="P:regulation of cell shape"/>
    <property type="evidence" value="ECO:0007669"/>
    <property type="project" value="UniProtKB-UniRule"/>
</dbReference>
<evidence type="ECO:0000256" key="8">
    <source>
        <dbReference type="SAM" id="SignalP"/>
    </source>
</evidence>
<sequence length="595" mass="67581">MKSSVKTVFYSTFMLWLAICLLLGTSACSQEQKEKVQDAAADLLPGKGKLGGPQPLVDTVYAEKYMASKPAFKDEIEWGKKFYKERGGRLGWFKNHELVPQTERMLAELNKAGENGLDPKKYKVVDFDKLFDQIKKAPDTTARNALEKEADVALSATYFNWADDFYRGIVDPREVKNIDWKVKRNKIKLHKALMTILQERESTYPYYEFAPLHPEYDRLRTALARYRAMQRNGGWQPVPALKKPLRPGDSSAVVPALRRRLLGFSPDGTPNPAVTTGAVQAVPVSNKPGQQPAGPRESHVYDAELSAAVKAFQQQNGLRADGNLGPETVKLLNVPLQQRIDQIIVNMERWRWIPKRFEPNYLLVNIPDYHMWVYENGKPALDMRVIVGKTLNATPVFSDKMEYVVLAPYWNVPFSIIDKELRPKLAADPVGTLNRFDMEVVKGSGAKATPVDPTSIDWAGLTQDSWKYTLRRRPGPKNDLGDAKFIFPNSMDIYLHDTPHDELFSQNRRGFSHGCVRVEKPLVLAEYLLRNKPGWDMGKIQETIAGGKEQYVALPEKLPVYLVYFTAWVDDAGNLHFRDDIYGHDQALAREYFST</sequence>
<dbReference type="GO" id="GO:0071555">
    <property type="term" value="P:cell wall organization"/>
    <property type="evidence" value="ECO:0007669"/>
    <property type="project" value="UniProtKB-UniRule"/>
</dbReference>
<comment type="similarity">
    <text evidence="2">Belongs to the YkuD family.</text>
</comment>
<evidence type="ECO:0000256" key="2">
    <source>
        <dbReference type="ARBA" id="ARBA00005992"/>
    </source>
</evidence>
<dbReference type="OrthoDB" id="9778545at2"/>
<evidence type="ECO:0000256" key="6">
    <source>
        <dbReference type="ARBA" id="ARBA00023316"/>
    </source>
</evidence>
<dbReference type="SUPFAM" id="SSF47090">
    <property type="entry name" value="PGBD-like"/>
    <property type="match status" value="1"/>
</dbReference>
<keyword evidence="4 7" id="KW-0133">Cell shape</keyword>